<dbReference type="InterPro" id="IPR036514">
    <property type="entry name" value="SGNH_hydro_sf"/>
</dbReference>
<dbReference type="Pfam" id="PF13472">
    <property type="entry name" value="Lipase_GDSL_2"/>
    <property type="match status" value="1"/>
</dbReference>
<dbReference type="InterPro" id="IPR013830">
    <property type="entry name" value="SGNH_hydro"/>
</dbReference>
<sequence>MTRPTTAAATAAAGLALLAGTLVASPATASAATAPPRADAVEYVALGDSYASAAGVQPVDPAAPVECQRSTRNYARVIAARTGATLVDVTCGGAQTRDLRTAQHPAVAPQLDALAATTELVTVTIGGNDNNVFGGAIRDCSLAGFSTGGTGSPCADQHGSAYEDTVRDETYPALVQAFTDIRERAPQATVAALAYPWILPATGACFGAMPVAEGDVPYLRSLQATLNDAVRRAAEATGATYVDMAPASEGHDACQPAGTRWIEPVFGGTNPVVVHPNAFGEQRMAEVALRTLGLATQPDETRGDKVLRRFDGLAAHQQLPAARARTLRTQVRAIVRYAGLGLDSDARTRLALLRERATTLKRAGKVSAQQARALKRFTRRAATLLDL</sequence>
<feature type="signal peptide" evidence="1">
    <location>
        <begin position="1"/>
        <end position="24"/>
    </location>
</feature>
<dbReference type="SUPFAM" id="SSF52266">
    <property type="entry name" value="SGNH hydrolase"/>
    <property type="match status" value="1"/>
</dbReference>
<evidence type="ECO:0000313" key="3">
    <source>
        <dbReference type="EMBL" id="MDN4160946.1"/>
    </source>
</evidence>
<evidence type="ECO:0000313" key="4">
    <source>
        <dbReference type="Proteomes" id="UP001168537"/>
    </source>
</evidence>
<dbReference type="InterPro" id="IPR037460">
    <property type="entry name" value="SEST-like"/>
</dbReference>
<organism evidence="3 4">
    <name type="scientific">Nocardioides abyssi</name>
    <dbReference type="NCBI Taxonomy" id="3058370"/>
    <lineage>
        <taxon>Bacteria</taxon>
        <taxon>Bacillati</taxon>
        <taxon>Actinomycetota</taxon>
        <taxon>Actinomycetes</taxon>
        <taxon>Propionibacteriales</taxon>
        <taxon>Nocardioidaceae</taxon>
        <taxon>Nocardioides</taxon>
    </lineage>
</organism>
<keyword evidence="3" id="KW-0378">Hydrolase</keyword>
<keyword evidence="4" id="KW-1185">Reference proteome</keyword>
<accession>A0ABT8ESF6</accession>
<dbReference type="PANTHER" id="PTHR37981">
    <property type="entry name" value="LIPASE 2"/>
    <property type="match status" value="1"/>
</dbReference>
<protein>
    <submittedName>
        <fullName evidence="3">SGNH/GDSL hydrolase family protein</fullName>
        <ecNumber evidence="3">3.1.-.-</ecNumber>
    </submittedName>
</protein>
<dbReference type="RefSeq" id="WP_300959832.1">
    <property type="nucleotide sequence ID" value="NZ_JAUHJR010000002.1"/>
</dbReference>
<dbReference type="CDD" id="cd01823">
    <property type="entry name" value="SEST_like"/>
    <property type="match status" value="1"/>
</dbReference>
<gene>
    <name evidence="3" type="ORF">QWY29_06225</name>
</gene>
<evidence type="ECO:0000256" key="1">
    <source>
        <dbReference type="SAM" id="SignalP"/>
    </source>
</evidence>
<proteinExistence type="predicted"/>
<evidence type="ECO:0000259" key="2">
    <source>
        <dbReference type="Pfam" id="PF13472"/>
    </source>
</evidence>
<name>A0ABT8ESF6_9ACTN</name>
<reference evidence="3" key="1">
    <citation type="submission" date="2023-06" db="EMBL/GenBank/DDBJ databases">
        <title>Draft genome sequence of Nocardioides sp. SOB72.</title>
        <authorList>
            <person name="Zhang G."/>
        </authorList>
    </citation>
    <scope>NUCLEOTIDE SEQUENCE</scope>
    <source>
        <strain evidence="3">SOB72</strain>
    </source>
</reference>
<feature type="chain" id="PRO_5047335150" evidence="1">
    <location>
        <begin position="25"/>
        <end position="387"/>
    </location>
</feature>
<dbReference type="GO" id="GO:0016787">
    <property type="term" value="F:hydrolase activity"/>
    <property type="evidence" value="ECO:0007669"/>
    <property type="project" value="UniProtKB-KW"/>
</dbReference>
<dbReference type="Gene3D" id="3.40.50.1110">
    <property type="entry name" value="SGNH hydrolase"/>
    <property type="match status" value="1"/>
</dbReference>
<dbReference type="EMBL" id="JAUHJR010000002">
    <property type="protein sequence ID" value="MDN4160946.1"/>
    <property type="molecule type" value="Genomic_DNA"/>
</dbReference>
<feature type="domain" description="SGNH hydrolase-type esterase" evidence="2">
    <location>
        <begin position="45"/>
        <end position="282"/>
    </location>
</feature>
<keyword evidence="1" id="KW-0732">Signal</keyword>
<dbReference type="Proteomes" id="UP001168537">
    <property type="component" value="Unassembled WGS sequence"/>
</dbReference>
<dbReference type="PANTHER" id="PTHR37981:SF1">
    <property type="entry name" value="SGNH HYDROLASE-TYPE ESTERASE DOMAIN-CONTAINING PROTEIN"/>
    <property type="match status" value="1"/>
</dbReference>
<dbReference type="EC" id="3.1.-.-" evidence="3"/>
<comment type="caution">
    <text evidence="3">The sequence shown here is derived from an EMBL/GenBank/DDBJ whole genome shotgun (WGS) entry which is preliminary data.</text>
</comment>